<dbReference type="Gene3D" id="3.40.50.1110">
    <property type="entry name" value="SGNH hydrolase"/>
    <property type="match status" value="1"/>
</dbReference>
<evidence type="ECO:0000259" key="1">
    <source>
        <dbReference type="Pfam" id="PF13472"/>
    </source>
</evidence>
<dbReference type="Proteomes" id="UP000509458">
    <property type="component" value="Chromosome"/>
</dbReference>
<feature type="domain" description="SGNH hydrolase-type esterase" evidence="1">
    <location>
        <begin position="58"/>
        <end position="238"/>
    </location>
</feature>
<proteinExistence type="predicted"/>
<sequence>MIYFKVLALNLAIVLLSPVVLMQALWVRKKTTVLPEPEGERVLASVEGSLLPLTNLLVVGDSAAAGVGALTQQGALTGLLYSSLSQIGPARVSLHAKTGFKSEDVLSLLRSLPCENFSSALISIGVNDVTKFVSLKRWQQNIDAISTLLTHKFGCKRIVFTALPPIHCFPALPQPLRALLGWRALLLNQALVKSVTAYSNAEILYVTALNLGGTVADIQRSGLMAEDGFHPSSKGYEIWARLALDKITPIHHADINGSKKTF</sequence>
<accession>A0A6T9Y4I0</accession>
<protein>
    <submittedName>
        <fullName evidence="2">Lysophospholipase L1-like esterase</fullName>
    </submittedName>
</protein>
<evidence type="ECO:0000313" key="2">
    <source>
        <dbReference type="EMBL" id="CAB9494283.1"/>
    </source>
</evidence>
<dbReference type="AlphaFoldDB" id="A0A6T9Y4I0"/>
<dbReference type="InterPro" id="IPR036514">
    <property type="entry name" value="SGNH_hydro_sf"/>
</dbReference>
<organism evidence="2 3">
    <name type="scientific">Alteromonas macleodii</name>
    <name type="common">Pseudoalteromonas macleodii</name>
    <dbReference type="NCBI Taxonomy" id="28108"/>
    <lineage>
        <taxon>Bacteria</taxon>
        <taxon>Pseudomonadati</taxon>
        <taxon>Pseudomonadota</taxon>
        <taxon>Gammaproteobacteria</taxon>
        <taxon>Alteromonadales</taxon>
        <taxon>Alteromonadaceae</taxon>
        <taxon>Alteromonas/Salinimonas group</taxon>
        <taxon>Alteromonas</taxon>
    </lineage>
</organism>
<reference evidence="2 3" key="1">
    <citation type="submission" date="2020-06" db="EMBL/GenBank/DDBJ databases">
        <authorList>
            <person name="Duchaud E."/>
        </authorList>
    </citation>
    <scope>NUCLEOTIDE SEQUENCE [LARGE SCALE GENOMIC DNA]</scope>
    <source>
        <strain evidence="2">Alteromonas fortis</strain>
    </source>
</reference>
<dbReference type="RefSeq" id="WP_179983671.1">
    <property type="nucleotide sequence ID" value="NZ_LR812090.1"/>
</dbReference>
<dbReference type="Pfam" id="PF13472">
    <property type="entry name" value="Lipase_GDSL_2"/>
    <property type="match status" value="1"/>
</dbReference>
<dbReference type="GO" id="GO:0016788">
    <property type="term" value="F:hydrolase activity, acting on ester bonds"/>
    <property type="evidence" value="ECO:0007669"/>
    <property type="project" value="UniProtKB-ARBA"/>
</dbReference>
<gene>
    <name evidence="2" type="ORF">ALFOR1_31252</name>
</gene>
<dbReference type="InterPro" id="IPR013830">
    <property type="entry name" value="SGNH_hydro"/>
</dbReference>
<dbReference type="CDD" id="cd01836">
    <property type="entry name" value="FeeA_FeeB_like"/>
    <property type="match status" value="1"/>
</dbReference>
<evidence type="ECO:0000313" key="3">
    <source>
        <dbReference type="Proteomes" id="UP000509458"/>
    </source>
</evidence>
<dbReference type="EMBL" id="LR812090">
    <property type="protein sequence ID" value="CAB9494283.1"/>
    <property type="molecule type" value="Genomic_DNA"/>
</dbReference>
<name>A0A6T9Y4I0_ALTMA</name>
<dbReference type="SUPFAM" id="SSF52266">
    <property type="entry name" value="SGNH hydrolase"/>
    <property type="match status" value="1"/>
</dbReference>